<dbReference type="Proteomes" id="UP000326877">
    <property type="component" value="Unassembled WGS sequence"/>
</dbReference>
<dbReference type="SUPFAM" id="SSF51905">
    <property type="entry name" value="FAD/NAD(P)-binding domain"/>
    <property type="match status" value="1"/>
</dbReference>
<dbReference type="PANTHER" id="PTHR47356">
    <property type="entry name" value="FAD-DEPENDENT MONOOXYGENASE ASQG-RELATED"/>
    <property type="match status" value="1"/>
</dbReference>
<feature type="signal peptide" evidence="1">
    <location>
        <begin position="1"/>
        <end position="21"/>
    </location>
</feature>
<accession>A0A5N7CH91</accession>
<reference evidence="2" key="1">
    <citation type="submission" date="2019-04" db="EMBL/GenBank/DDBJ databases">
        <title>Friends and foes A comparative genomics studyof 23 Aspergillus species from section Flavi.</title>
        <authorList>
            <consortium name="DOE Joint Genome Institute"/>
            <person name="Kjaerbolling I."/>
            <person name="Vesth T."/>
            <person name="Frisvad J.C."/>
            <person name="Nybo J.L."/>
            <person name="Theobald S."/>
            <person name="Kildgaard S."/>
            <person name="Isbrandt T."/>
            <person name="Kuo A."/>
            <person name="Sato A."/>
            <person name="Lyhne E.K."/>
            <person name="Kogle M.E."/>
            <person name="Wiebenga A."/>
            <person name="Kun R.S."/>
            <person name="Lubbers R.J."/>
            <person name="Makela M.R."/>
            <person name="Barry K."/>
            <person name="Chovatia M."/>
            <person name="Clum A."/>
            <person name="Daum C."/>
            <person name="Haridas S."/>
            <person name="He G."/>
            <person name="LaButti K."/>
            <person name="Lipzen A."/>
            <person name="Mondo S."/>
            <person name="Riley R."/>
            <person name="Salamov A."/>
            <person name="Simmons B.A."/>
            <person name="Magnuson J.K."/>
            <person name="Henrissat B."/>
            <person name="Mortensen U.H."/>
            <person name="Larsen T.O."/>
            <person name="Devries R.P."/>
            <person name="Grigoriev I.V."/>
            <person name="Machida M."/>
            <person name="Baker S.E."/>
            <person name="Andersen M.R."/>
        </authorList>
    </citation>
    <scope>NUCLEOTIDE SEQUENCE [LARGE SCALE GENOMIC DNA]</scope>
    <source>
        <strain evidence="2">IBT 14317</strain>
    </source>
</reference>
<gene>
    <name evidence="2" type="ORF">BDV23DRAFT_180503</name>
</gene>
<proteinExistence type="predicted"/>
<protein>
    <recommendedName>
        <fullName evidence="3">FAD-binding domain-containing protein</fullName>
    </recommendedName>
</protein>
<dbReference type="EMBL" id="ML735229">
    <property type="protein sequence ID" value="KAE8393435.1"/>
    <property type="molecule type" value="Genomic_DNA"/>
</dbReference>
<dbReference type="OrthoDB" id="4509786at2759"/>
<evidence type="ECO:0000313" key="2">
    <source>
        <dbReference type="EMBL" id="KAE8393435.1"/>
    </source>
</evidence>
<feature type="chain" id="PRO_5024925082" description="FAD-binding domain-containing protein" evidence="1">
    <location>
        <begin position="22"/>
        <end position="133"/>
    </location>
</feature>
<sequence>MESSKFKVFIVSGSLASLTLAHCLEHAGVSYPELEKHRIAPEIGPSLGRMPNGGRIFDQLEKYTNIEALTAPIQAIRFAFNDGYSVLDRIVSTFNARRGSLKELSSLLEKFKTQAWISTHVPRTPSDPCSTLC</sequence>
<dbReference type="InterPro" id="IPR036188">
    <property type="entry name" value="FAD/NAD-bd_sf"/>
</dbReference>
<organism evidence="2">
    <name type="scientific">Petromyces alliaceus</name>
    <name type="common">Aspergillus alliaceus</name>
    <dbReference type="NCBI Taxonomy" id="209559"/>
    <lineage>
        <taxon>Eukaryota</taxon>
        <taxon>Fungi</taxon>
        <taxon>Dikarya</taxon>
        <taxon>Ascomycota</taxon>
        <taxon>Pezizomycotina</taxon>
        <taxon>Eurotiomycetes</taxon>
        <taxon>Eurotiomycetidae</taxon>
        <taxon>Eurotiales</taxon>
        <taxon>Aspergillaceae</taxon>
        <taxon>Aspergillus</taxon>
        <taxon>Aspergillus subgen. Circumdati</taxon>
    </lineage>
</organism>
<dbReference type="InterPro" id="IPR050562">
    <property type="entry name" value="FAD_mOase_fung"/>
</dbReference>
<keyword evidence="1" id="KW-0732">Signal</keyword>
<dbReference type="PANTHER" id="PTHR47356:SF2">
    <property type="entry name" value="FAD-BINDING DOMAIN-CONTAINING PROTEIN-RELATED"/>
    <property type="match status" value="1"/>
</dbReference>
<evidence type="ECO:0008006" key="3">
    <source>
        <dbReference type="Google" id="ProtNLM"/>
    </source>
</evidence>
<dbReference type="GO" id="GO:0004497">
    <property type="term" value="F:monooxygenase activity"/>
    <property type="evidence" value="ECO:0007669"/>
    <property type="project" value="InterPro"/>
</dbReference>
<dbReference type="Gene3D" id="3.50.50.60">
    <property type="entry name" value="FAD/NAD(P)-binding domain"/>
    <property type="match status" value="1"/>
</dbReference>
<evidence type="ECO:0000256" key="1">
    <source>
        <dbReference type="SAM" id="SignalP"/>
    </source>
</evidence>
<name>A0A5N7CH91_PETAA</name>
<dbReference type="AlphaFoldDB" id="A0A5N7CH91"/>